<dbReference type="Gene3D" id="1.10.8.100">
    <property type="entry name" value="Ribosomal RNA adenine dimethylase-like, domain 2"/>
    <property type="match status" value="1"/>
</dbReference>
<evidence type="ECO:0000256" key="11">
    <source>
        <dbReference type="ARBA" id="ARBA00031610"/>
    </source>
</evidence>
<dbReference type="EMBL" id="UZAM01011324">
    <property type="protein sequence ID" value="VDP15596.1"/>
    <property type="molecule type" value="Genomic_DNA"/>
</dbReference>
<keyword evidence="7 13" id="KW-0694">RNA-binding</keyword>
<dbReference type="PROSITE" id="PS51689">
    <property type="entry name" value="SAM_RNA_A_N6_MT"/>
    <property type="match status" value="1"/>
</dbReference>
<proteinExistence type="inferred from homology"/>
<sequence length="128" mass="14850">RAFIPSPKVDVAVVHFLPLVKPLIKCHFDLVEKVCRHIFHFRQKYCVRGVETLYPPEQRTAMADQLLRRSRISPKVVPYNLSVEEIGCMCYVYEEQCKQNPGLFTYDYRAAVNKDVNSLPPICKFDSS</sequence>
<keyword evidence="9" id="KW-0496">Mitochondrion</keyword>
<gene>
    <name evidence="14" type="ORF">SBAD_LOCUS8163</name>
</gene>
<dbReference type="FunFam" id="1.10.8.100:FF:000006">
    <property type="entry name" value="rRNA adenine N(6)-methyltransferase"/>
    <property type="match status" value="1"/>
</dbReference>
<dbReference type="Proteomes" id="UP000270296">
    <property type="component" value="Unassembled WGS sequence"/>
</dbReference>
<reference evidence="16" key="1">
    <citation type="submission" date="2016-06" db="UniProtKB">
        <authorList>
            <consortium name="WormBaseParasite"/>
        </authorList>
    </citation>
    <scope>IDENTIFICATION</scope>
</reference>
<dbReference type="SUPFAM" id="SSF53335">
    <property type="entry name" value="S-adenosyl-L-methionine-dependent methyltransferases"/>
    <property type="match status" value="1"/>
</dbReference>
<evidence type="ECO:0000256" key="5">
    <source>
        <dbReference type="ARBA" id="ARBA00022679"/>
    </source>
</evidence>
<keyword evidence="8" id="KW-0809">Transit peptide</keyword>
<keyword evidence="5 13" id="KW-0808">Transferase</keyword>
<keyword evidence="15" id="KW-1185">Reference proteome</keyword>
<dbReference type="PANTHER" id="PTHR11727:SF17">
    <property type="entry name" value="DIMETHYLADENOSINE TRANSFERASE 1, MITOCHONDRIAL"/>
    <property type="match status" value="1"/>
</dbReference>
<comment type="caution">
    <text evidence="13">Lacks conserved residue(s) required for the propagation of feature annotation.</text>
</comment>
<evidence type="ECO:0000256" key="13">
    <source>
        <dbReference type="PROSITE-ProRule" id="PRU01026"/>
    </source>
</evidence>
<evidence type="ECO:0000256" key="7">
    <source>
        <dbReference type="ARBA" id="ARBA00022884"/>
    </source>
</evidence>
<evidence type="ECO:0000256" key="4">
    <source>
        <dbReference type="ARBA" id="ARBA00022603"/>
    </source>
</evidence>
<accession>A0A183IX16</accession>
<dbReference type="PANTHER" id="PTHR11727">
    <property type="entry name" value="DIMETHYLADENOSINE TRANSFERASE"/>
    <property type="match status" value="1"/>
</dbReference>
<dbReference type="OrthoDB" id="16079at2759"/>
<keyword evidence="6 13" id="KW-0949">S-adenosyl-L-methionine</keyword>
<dbReference type="InterPro" id="IPR029063">
    <property type="entry name" value="SAM-dependent_MTases_sf"/>
</dbReference>
<dbReference type="GO" id="GO:0000179">
    <property type="term" value="F:rRNA (adenine-N6,N6-)-dimethyltransferase activity"/>
    <property type="evidence" value="ECO:0007669"/>
    <property type="project" value="UniProtKB-UniRule"/>
</dbReference>
<evidence type="ECO:0000256" key="8">
    <source>
        <dbReference type="ARBA" id="ARBA00022946"/>
    </source>
</evidence>
<evidence type="ECO:0000256" key="1">
    <source>
        <dbReference type="ARBA" id="ARBA00004173"/>
    </source>
</evidence>
<comment type="similarity">
    <text evidence="13">Belongs to the class I-like SAM-binding methyltransferase superfamily. rRNA adenine N(6)-methyltransferase family.</text>
</comment>
<evidence type="ECO:0000256" key="3">
    <source>
        <dbReference type="ARBA" id="ARBA00022552"/>
    </source>
</evidence>
<dbReference type="InterPro" id="IPR001737">
    <property type="entry name" value="KsgA/Erm"/>
</dbReference>
<evidence type="ECO:0000256" key="6">
    <source>
        <dbReference type="ARBA" id="ARBA00022691"/>
    </source>
</evidence>
<comment type="subcellular location">
    <subcellularLocation>
        <location evidence="1">Mitochondrion</location>
    </subcellularLocation>
</comment>
<dbReference type="WBParaSite" id="SBAD_0000846401-mRNA-1">
    <property type="protein sequence ID" value="SBAD_0000846401-mRNA-1"/>
    <property type="gene ID" value="SBAD_0000846401"/>
</dbReference>
<evidence type="ECO:0000313" key="16">
    <source>
        <dbReference type="WBParaSite" id="SBAD_0000846401-mRNA-1"/>
    </source>
</evidence>
<dbReference type="AlphaFoldDB" id="A0A183IX16"/>
<keyword evidence="4 13" id="KW-0489">Methyltransferase</keyword>
<organism evidence="16">
    <name type="scientific">Soboliphyme baturini</name>
    <dbReference type="NCBI Taxonomy" id="241478"/>
    <lineage>
        <taxon>Eukaryota</taxon>
        <taxon>Metazoa</taxon>
        <taxon>Ecdysozoa</taxon>
        <taxon>Nematoda</taxon>
        <taxon>Enoplea</taxon>
        <taxon>Dorylaimia</taxon>
        <taxon>Dioctophymatida</taxon>
        <taxon>Dioctophymatoidea</taxon>
        <taxon>Soboliphymatidae</taxon>
        <taxon>Soboliphyme</taxon>
    </lineage>
</organism>
<keyword evidence="3" id="KW-0698">rRNA processing</keyword>
<evidence type="ECO:0000256" key="10">
    <source>
        <dbReference type="ARBA" id="ARBA00029705"/>
    </source>
</evidence>
<dbReference type="GO" id="GO:0034246">
    <property type="term" value="F:mitochondrial transcription factor activity"/>
    <property type="evidence" value="ECO:0007669"/>
    <property type="project" value="TreeGrafter"/>
</dbReference>
<protein>
    <recommendedName>
        <fullName evidence="2">Dimethyladenosine transferase 1, mitochondrial</fullName>
    </recommendedName>
    <alternativeName>
        <fullName evidence="10">Mitochondrial 12S rRNA dimethylase 1</fullName>
    </alternativeName>
    <alternativeName>
        <fullName evidence="11">Mitochondrial transcription factor B1</fullName>
    </alternativeName>
    <alternativeName>
        <fullName evidence="12">S-adenosylmethionine-6-N', N'-adenosyl(rRNA) dimethyltransferase 1</fullName>
    </alternativeName>
</protein>
<evidence type="ECO:0000256" key="12">
    <source>
        <dbReference type="ARBA" id="ARBA00032809"/>
    </source>
</evidence>
<evidence type="ECO:0000313" key="14">
    <source>
        <dbReference type="EMBL" id="VDP15596.1"/>
    </source>
</evidence>
<dbReference type="GO" id="GO:0003723">
    <property type="term" value="F:RNA binding"/>
    <property type="evidence" value="ECO:0007669"/>
    <property type="project" value="UniProtKB-UniRule"/>
</dbReference>
<dbReference type="GO" id="GO:0005759">
    <property type="term" value="C:mitochondrial matrix"/>
    <property type="evidence" value="ECO:0007669"/>
    <property type="project" value="TreeGrafter"/>
</dbReference>
<reference evidence="14 15" key="2">
    <citation type="submission" date="2018-11" db="EMBL/GenBank/DDBJ databases">
        <authorList>
            <consortium name="Pathogen Informatics"/>
        </authorList>
    </citation>
    <scope>NUCLEOTIDE SEQUENCE [LARGE SCALE GENOMIC DNA]</scope>
</reference>
<evidence type="ECO:0000256" key="2">
    <source>
        <dbReference type="ARBA" id="ARBA00018022"/>
    </source>
</evidence>
<dbReference type="GO" id="GO:0006391">
    <property type="term" value="P:transcription initiation at mitochondrial promoter"/>
    <property type="evidence" value="ECO:0007669"/>
    <property type="project" value="TreeGrafter"/>
</dbReference>
<evidence type="ECO:0000313" key="15">
    <source>
        <dbReference type="Proteomes" id="UP000270296"/>
    </source>
</evidence>
<dbReference type="InterPro" id="IPR023165">
    <property type="entry name" value="rRNA_Ade_diMease-like_C"/>
</dbReference>
<evidence type="ECO:0000256" key="9">
    <source>
        <dbReference type="ARBA" id="ARBA00023128"/>
    </source>
</evidence>
<name>A0A183IX16_9BILA</name>